<dbReference type="AlphaFoldDB" id="A0A1C6SSK7"/>
<evidence type="ECO:0000256" key="2">
    <source>
        <dbReference type="ARBA" id="ARBA00022679"/>
    </source>
</evidence>
<dbReference type="STRING" id="145854.GA0074692_3249"/>
<reference evidence="7" key="1">
    <citation type="submission" date="2016-06" db="EMBL/GenBank/DDBJ databases">
        <authorList>
            <person name="Varghese N."/>
            <person name="Submissions Spin"/>
        </authorList>
    </citation>
    <scope>NUCLEOTIDE SEQUENCE [LARGE SCALE GENOMIC DNA]</scope>
    <source>
        <strain evidence="7">DSM 43817</strain>
    </source>
</reference>
<dbReference type="PANTHER" id="PTHR12526">
    <property type="entry name" value="GLYCOSYLTRANSFERASE"/>
    <property type="match status" value="1"/>
</dbReference>
<evidence type="ECO:0000313" key="6">
    <source>
        <dbReference type="EMBL" id="SCL32155.1"/>
    </source>
</evidence>
<feature type="domain" description="Glycosyl transferase family 1" evidence="4">
    <location>
        <begin position="325"/>
        <end position="490"/>
    </location>
</feature>
<dbReference type="EMBL" id="FMHW01000002">
    <property type="protein sequence ID" value="SCL32155.1"/>
    <property type="molecule type" value="Genomic_DNA"/>
</dbReference>
<protein>
    <submittedName>
        <fullName evidence="6">Glycosyltransferase involved in cell wall bisynthesis</fullName>
    </submittedName>
</protein>
<accession>A0A1C6SSK7</accession>
<evidence type="ECO:0000256" key="3">
    <source>
        <dbReference type="SAM" id="MobiDB-lite"/>
    </source>
</evidence>
<dbReference type="Gene3D" id="3.40.50.2000">
    <property type="entry name" value="Glycogen Phosphorylase B"/>
    <property type="match status" value="2"/>
</dbReference>
<keyword evidence="7" id="KW-1185">Reference proteome</keyword>
<dbReference type="Proteomes" id="UP000198959">
    <property type="component" value="Unassembled WGS sequence"/>
</dbReference>
<name>A0A1C6SSK7_9ACTN</name>
<sequence>MHSSSGVASGEARGRVVMLVHNAVKGDSRVQKIARSAAAAGWEVILLGRSPDRQPHTWHEGQAEVRLIPMSSPLTRRRHDFRRRWLRGPLGYLPTGVAAHRRQSVKAWQADLRVRHGLLVLAQRSGKAPALLPVRKAVVRGQQVAAKLLSGWVSLRYRQLNRAQEARRRLTGPWDRFQAVVWTKLMGDRAWRRLEPRLWDYEIAFGPVIDKLKPDLIHAHDFRMIGVGARAAVRGRVARRDVQLVWDVHEFLPGVNPGNNTLRWMPGNRAAEREYAPYADAVITVSESLGDLLIKEHGLRERPYVVLNAPNVHEVPDDEDIDAEQPNIREACGIGPDTPLLVYSGGAAVQRGLGTMVEALPQLDGVHVAFVVPKSTDGYVEGLLARATELGVADRIHVLPYVRFYQVVSFLSSADVGVIPIHHWPNHEIALITKFFEYSHARLPIVVSDVKTMAETVRRTGQGEVFRAEDVADYVRAVREVLADPKRYRAAYDQPGLLERWTWEAQAEVLDEVYSRLLPGRPRPAGATGASTSREVGSEAAAQGDYVPR</sequence>
<evidence type="ECO:0000259" key="5">
    <source>
        <dbReference type="Pfam" id="PF13439"/>
    </source>
</evidence>
<organism evidence="6 7">
    <name type="scientific">Micromonospora pallida</name>
    <dbReference type="NCBI Taxonomy" id="145854"/>
    <lineage>
        <taxon>Bacteria</taxon>
        <taxon>Bacillati</taxon>
        <taxon>Actinomycetota</taxon>
        <taxon>Actinomycetes</taxon>
        <taxon>Micromonosporales</taxon>
        <taxon>Micromonosporaceae</taxon>
        <taxon>Micromonospora</taxon>
    </lineage>
</organism>
<dbReference type="SUPFAM" id="SSF53756">
    <property type="entry name" value="UDP-Glycosyltransferase/glycogen phosphorylase"/>
    <property type="match status" value="1"/>
</dbReference>
<gene>
    <name evidence="6" type="ORF">GA0074692_3249</name>
</gene>
<keyword evidence="2 6" id="KW-0808">Transferase</keyword>
<keyword evidence="1" id="KW-0328">Glycosyltransferase</keyword>
<dbReference type="Pfam" id="PF13439">
    <property type="entry name" value="Glyco_transf_4"/>
    <property type="match status" value="1"/>
</dbReference>
<feature type="domain" description="Glycosyltransferase subfamily 4-like N-terminal" evidence="5">
    <location>
        <begin position="191"/>
        <end position="308"/>
    </location>
</feature>
<evidence type="ECO:0000259" key="4">
    <source>
        <dbReference type="Pfam" id="PF00534"/>
    </source>
</evidence>
<evidence type="ECO:0000313" key="7">
    <source>
        <dbReference type="Proteomes" id="UP000198959"/>
    </source>
</evidence>
<dbReference type="Pfam" id="PF00534">
    <property type="entry name" value="Glycos_transf_1"/>
    <property type="match status" value="1"/>
</dbReference>
<dbReference type="InterPro" id="IPR028098">
    <property type="entry name" value="Glyco_trans_4-like_N"/>
</dbReference>
<feature type="region of interest" description="Disordered" evidence="3">
    <location>
        <begin position="521"/>
        <end position="549"/>
    </location>
</feature>
<dbReference type="RefSeq" id="WP_425413333.1">
    <property type="nucleotide sequence ID" value="NZ_FMHW01000002.1"/>
</dbReference>
<dbReference type="GO" id="GO:0016757">
    <property type="term" value="F:glycosyltransferase activity"/>
    <property type="evidence" value="ECO:0007669"/>
    <property type="project" value="UniProtKB-KW"/>
</dbReference>
<dbReference type="InterPro" id="IPR001296">
    <property type="entry name" value="Glyco_trans_1"/>
</dbReference>
<evidence type="ECO:0000256" key="1">
    <source>
        <dbReference type="ARBA" id="ARBA00022676"/>
    </source>
</evidence>
<dbReference type="PANTHER" id="PTHR12526:SF600">
    <property type="entry name" value="GLYCOSYL TRANSFERASE GROUP 1"/>
    <property type="match status" value="1"/>
</dbReference>
<proteinExistence type="predicted"/>